<proteinExistence type="predicted"/>
<evidence type="ECO:0000313" key="2">
    <source>
        <dbReference type="Proteomes" id="UP001241537"/>
    </source>
</evidence>
<sequence>MAHSKNYEKVKKFYKMGIWSEKMVWNAVGKWITPEEYKEITREDYSKEG</sequence>
<comment type="caution">
    <text evidence="1">The sequence shown here is derived from an EMBL/GenBank/DDBJ whole genome shotgun (WGS) entry which is preliminary data.</text>
</comment>
<dbReference type="Pfam" id="PF09693">
    <property type="entry name" value="Phage_XkdX"/>
    <property type="match status" value="1"/>
</dbReference>
<dbReference type="AlphaFoldDB" id="A0AAE4AKS1"/>
<keyword evidence="2" id="KW-1185">Reference proteome</keyword>
<evidence type="ECO:0000313" key="1">
    <source>
        <dbReference type="EMBL" id="MDQ0151722.1"/>
    </source>
</evidence>
<dbReference type="RefSeq" id="WP_307252541.1">
    <property type="nucleotide sequence ID" value="NZ_JAUSTO010000002.1"/>
</dbReference>
<dbReference type="EMBL" id="JAUSTO010000002">
    <property type="protein sequence ID" value="MDQ0151722.1"/>
    <property type="molecule type" value="Genomic_DNA"/>
</dbReference>
<organism evidence="1 2">
    <name type="scientific">Moryella indoligenes</name>
    <dbReference type="NCBI Taxonomy" id="371674"/>
    <lineage>
        <taxon>Bacteria</taxon>
        <taxon>Bacillati</taxon>
        <taxon>Bacillota</taxon>
        <taxon>Clostridia</taxon>
        <taxon>Lachnospirales</taxon>
        <taxon>Lachnospiraceae</taxon>
        <taxon>Moryella</taxon>
    </lineage>
</organism>
<accession>A0AAE4AKS1</accession>
<protein>
    <recommendedName>
        <fullName evidence="3">XkdX family protein</fullName>
    </recommendedName>
</protein>
<dbReference type="Proteomes" id="UP001241537">
    <property type="component" value="Unassembled WGS sequence"/>
</dbReference>
<reference evidence="1" key="1">
    <citation type="submission" date="2023-07" db="EMBL/GenBank/DDBJ databases">
        <title>Genomic Encyclopedia of Type Strains, Phase IV (KMG-IV): sequencing the most valuable type-strain genomes for metagenomic binning, comparative biology and taxonomic classification.</title>
        <authorList>
            <person name="Goeker M."/>
        </authorList>
    </citation>
    <scope>NUCLEOTIDE SEQUENCE</scope>
    <source>
        <strain evidence="1">DSM 19659</strain>
    </source>
</reference>
<gene>
    <name evidence="1" type="ORF">J2S20_000402</name>
</gene>
<name>A0AAE4AKS1_9FIRM</name>
<dbReference type="InterPro" id="IPR010022">
    <property type="entry name" value="XkdX"/>
</dbReference>
<evidence type="ECO:0008006" key="3">
    <source>
        <dbReference type="Google" id="ProtNLM"/>
    </source>
</evidence>